<dbReference type="PROSITE" id="PS50108">
    <property type="entry name" value="CRIB"/>
    <property type="match status" value="1"/>
</dbReference>
<dbReference type="SUPFAM" id="SSF48350">
    <property type="entry name" value="GTPase activation domain, GAP"/>
    <property type="match status" value="1"/>
</dbReference>
<name>A0A8T2V6C1_CERRI</name>
<dbReference type="InterPro" id="IPR000095">
    <property type="entry name" value="CRIB_dom"/>
</dbReference>
<dbReference type="SMART" id="SM00285">
    <property type="entry name" value="PBD"/>
    <property type="match status" value="1"/>
</dbReference>
<gene>
    <name evidence="4" type="ORF">KP509_03G032200</name>
</gene>
<comment type="caution">
    <text evidence="4">The sequence shown here is derived from an EMBL/GenBank/DDBJ whole genome shotgun (WGS) entry which is preliminary data.</text>
</comment>
<dbReference type="Gene3D" id="1.10.555.10">
    <property type="entry name" value="Rho GTPase activation protein"/>
    <property type="match status" value="1"/>
</dbReference>
<accession>A0A8T2V6C1</accession>
<dbReference type="OrthoDB" id="185175at2759"/>
<evidence type="ECO:0000313" key="4">
    <source>
        <dbReference type="EMBL" id="KAH7441285.1"/>
    </source>
</evidence>
<dbReference type="Gene3D" id="3.90.810.10">
    <property type="entry name" value="CRIB domain"/>
    <property type="match status" value="1"/>
</dbReference>
<dbReference type="PANTHER" id="PTHR23177">
    <property type="entry name" value="MKIAA1688 PROTEIN"/>
    <property type="match status" value="1"/>
</dbReference>
<dbReference type="CDD" id="cd00132">
    <property type="entry name" value="CRIB"/>
    <property type="match status" value="1"/>
</dbReference>
<dbReference type="CDD" id="cd00159">
    <property type="entry name" value="RhoGAP"/>
    <property type="match status" value="1"/>
</dbReference>
<dbReference type="AlphaFoldDB" id="A0A8T2V6C1"/>
<evidence type="ECO:0000313" key="5">
    <source>
        <dbReference type="Proteomes" id="UP000825935"/>
    </source>
</evidence>
<evidence type="ECO:0000256" key="1">
    <source>
        <dbReference type="ARBA" id="ARBA00022468"/>
    </source>
</evidence>
<sequence length="520" mass="57169">MTQLSSRPGTCKNCHDCDDENNNGAAHGLVPFTDVGASVNCETSEDFHEDLCHLSPSIADSSTPLVSPLSLPSVSGKHHYPGFPKSSLHGGVETLPLEVPVITLLSVSKQTKLSWRGAGLCNKIPKMDIGWPTDVRHITHVTFDRFNGFLGLPVEFELEVPQRVPSASASVFGVSTDSMQCSYDQRGNSVPTILLLLQERLYDQGGLKAEGIFRINAESGEEENLRDQLNKGIIPDNIDVHCLAGLIKAWFRELPKGVLDSLSLDRVSKCNAEEQCISLVSALPQTESALLKWTINLMADVVQHEQFNKMNARNIAMVFAPNMIKKSDPLTALVHVVEIMNLLKSLVLMTIKGREEAALKAILEPSCKESKHEIIHRQESVQSHGTALVTESYCKNDYVFSARDIQSESFVDSRPLCGLKDIFSKHCRTVDVTEEGDTCFDDQIPLSNSPAKLDSADGDGQNMSWQSANNYNDMYISGLLLSDLKESVHANERQKARRGHLGNPFAGTSGIVSMQCRSLH</sequence>
<organism evidence="4 5">
    <name type="scientific">Ceratopteris richardii</name>
    <name type="common">Triangle waterfern</name>
    <dbReference type="NCBI Taxonomy" id="49495"/>
    <lineage>
        <taxon>Eukaryota</taxon>
        <taxon>Viridiplantae</taxon>
        <taxon>Streptophyta</taxon>
        <taxon>Embryophyta</taxon>
        <taxon>Tracheophyta</taxon>
        <taxon>Polypodiopsida</taxon>
        <taxon>Polypodiidae</taxon>
        <taxon>Polypodiales</taxon>
        <taxon>Pteridineae</taxon>
        <taxon>Pteridaceae</taxon>
        <taxon>Parkerioideae</taxon>
        <taxon>Ceratopteris</taxon>
    </lineage>
</organism>
<dbReference type="PANTHER" id="PTHR23177:SF35">
    <property type="entry name" value="RHO GTPASE-ACTIVATING PROTEIN GACA"/>
    <property type="match status" value="1"/>
</dbReference>
<dbReference type="EMBL" id="CM035408">
    <property type="protein sequence ID" value="KAH7441283.1"/>
    <property type="molecule type" value="Genomic_DNA"/>
</dbReference>
<keyword evidence="1" id="KW-0343">GTPase activation</keyword>
<dbReference type="InterPro" id="IPR036936">
    <property type="entry name" value="CRIB_dom_sf"/>
</dbReference>
<dbReference type="EMBL" id="CM035408">
    <property type="protein sequence ID" value="KAH7441286.1"/>
    <property type="molecule type" value="Genomic_DNA"/>
</dbReference>
<dbReference type="GO" id="GO:0005096">
    <property type="term" value="F:GTPase activator activity"/>
    <property type="evidence" value="ECO:0007669"/>
    <property type="project" value="UniProtKB-KW"/>
</dbReference>
<dbReference type="EMBL" id="CM035408">
    <property type="protein sequence ID" value="KAH7441284.1"/>
    <property type="molecule type" value="Genomic_DNA"/>
</dbReference>
<protein>
    <recommendedName>
        <fullName evidence="6">Rho GTPase activating protein</fullName>
    </recommendedName>
</protein>
<dbReference type="EMBL" id="CM035408">
    <property type="protein sequence ID" value="KAH7441287.1"/>
    <property type="molecule type" value="Genomic_DNA"/>
</dbReference>
<evidence type="ECO:0000259" key="3">
    <source>
        <dbReference type="PROSITE" id="PS50238"/>
    </source>
</evidence>
<dbReference type="InterPro" id="IPR008936">
    <property type="entry name" value="Rho_GTPase_activation_prot"/>
</dbReference>
<keyword evidence="5" id="KW-1185">Reference proteome</keyword>
<dbReference type="SMART" id="SM00324">
    <property type="entry name" value="RhoGAP"/>
    <property type="match status" value="1"/>
</dbReference>
<evidence type="ECO:0008006" key="6">
    <source>
        <dbReference type="Google" id="ProtNLM"/>
    </source>
</evidence>
<evidence type="ECO:0000259" key="2">
    <source>
        <dbReference type="PROSITE" id="PS50108"/>
    </source>
</evidence>
<proteinExistence type="predicted"/>
<feature type="domain" description="Rho-GAP" evidence="3">
    <location>
        <begin position="174"/>
        <end position="358"/>
    </location>
</feature>
<reference evidence="4" key="1">
    <citation type="submission" date="2021-08" db="EMBL/GenBank/DDBJ databases">
        <title>WGS assembly of Ceratopteris richardii.</title>
        <authorList>
            <person name="Marchant D.B."/>
            <person name="Chen G."/>
            <person name="Jenkins J."/>
            <person name="Shu S."/>
            <person name="Leebens-Mack J."/>
            <person name="Grimwood J."/>
            <person name="Schmutz J."/>
            <person name="Soltis P."/>
            <person name="Soltis D."/>
            <person name="Chen Z.-H."/>
        </authorList>
    </citation>
    <scope>NUCLEOTIDE SEQUENCE</scope>
    <source>
        <strain evidence="4">Whitten #5841</strain>
        <tissue evidence="4">Leaf</tissue>
    </source>
</reference>
<feature type="domain" description="CRIB" evidence="2">
    <location>
        <begin position="129"/>
        <end position="142"/>
    </location>
</feature>
<dbReference type="EMBL" id="CM035408">
    <property type="protein sequence ID" value="KAH7441285.1"/>
    <property type="molecule type" value="Genomic_DNA"/>
</dbReference>
<dbReference type="PROSITE" id="PS50238">
    <property type="entry name" value="RHOGAP"/>
    <property type="match status" value="1"/>
</dbReference>
<dbReference type="InterPro" id="IPR044785">
    <property type="entry name" value="RopGAP1-5"/>
</dbReference>
<dbReference type="GO" id="GO:0007165">
    <property type="term" value="P:signal transduction"/>
    <property type="evidence" value="ECO:0007669"/>
    <property type="project" value="InterPro"/>
</dbReference>
<dbReference type="Pfam" id="PF00620">
    <property type="entry name" value="RhoGAP"/>
    <property type="match status" value="1"/>
</dbReference>
<dbReference type="InterPro" id="IPR000198">
    <property type="entry name" value="RhoGAP_dom"/>
</dbReference>
<dbReference type="Proteomes" id="UP000825935">
    <property type="component" value="Chromosome 3"/>
</dbReference>